<comment type="caution">
    <text evidence="3">The sequence shown here is derived from an EMBL/GenBank/DDBJ whole genome shotgun (WGS) entry which is preliminary data.</text>
</comment>
<evidence type="ECO:0000313" key="3">
    <source>
        <dbReference type="EMBL" id="TDQ72289.1"/>
    </source>
</evidence>
<evidence type="ECO:0000313" key="4">
    <source>
        <dbReference type="Proteomes" id="UP000295292"/>
    </source>
</evidence>
<feature type="transmembrane region" description="Helical" evidence="1">
    <location>
        <begin position="118"/>
        <end position="140"/>
    </location>
</feature>
<feature type="transmembrane region" description="Helical" evidence="1">
    <location>
        <begin position="6"/>
        <end position="27"/>
    </location>
</feature>
<feature type="transmembrane region" description="Helical" evidence="1">
    <location>
        <begin position="87"/>
        <end position="106"/>
    </location>
</feature>
<reference evidence="3 4" key="1">
    <citation type="submission" date="2019-03" db="EMBL/GenBank/DDBJ databases">
        <title>Genomic Encyclopedia of Archaeal and Bacterial Type Strains, Phase II (KMG-II): from individual species to whole genera.</title>
        <authorList>
            <person name="Goeker M."/>
        </authorList>
    </citation>
    <scope>NUCLEOTIDE SEQUENCE [LARGE SCALE GENOMIC DNA]</scope>
    <source>
        <strain evidence="3 4">DSM 28353</strain>
    </source>
</reference>
<feature type="transmembrane region" description="Helical" evidence="1">
    <location>
        <begin position="48"/>
        <end position="75"/>
    </location>
</feature>
<keyword evidence="1" id="KW-1133">Transmembrane helix</keyword>
<accession>A0A4R6W485</accession>
<keyword evidence="4" id="KW-1185">Reference proteome</keyword>
<dbReference type="SUPFAM" id="SSF81324">
    <property type="entry name" value="Voltage-gated potassium channels"/>
    <property type="match status" value="1"/>
</dbReference>
<gene>
    <name evidence="3" type="ORF">CLV99_4753</name>
</gene>
<keyword evidence="1" id="KW-0472">Membrane</keyword>
<organism evidence="3 4">
    <name type="scientific">Sphingobacterium yanglingense</name>
    <dbReference type="NCBI Taxonomy" id="1437280"/>
    <lineage>
        <taxon>Bacteria</taxon>
        <taxon>Pseudomonadati</taxon>
        <taxon>Bacteroidota</taxon>
        <taxon>Sphingobacteriia</taxon>
        <taxon>Sphingobacteriales</taxon>
        <taxon>Sphingobacteriaceae</taxon>
        <taxon>Sphingobacterium</taxon>
    </lineage>
</organism>
<name>A0A4R6W485_9SPHI</name>
<dbReference type="AlphaFoldDB" id="A0A4R6W485"/>
<dbReference type="OrthoDB" id="9799090at2"/>
<dbReference type="Proteomes" id="UP000295292">
    <property type="component" value="Unassembled WGS sequence"/>
</dbReference>
<dbReference type="RefSeq" id="WP_133586876.1">
    <property type="nucleotide sequence ID" value="NZ_SNYV01000020.1"/>
</dbReference>
<keyword evidence="1" id="KW-0812">Transmembrane</keyword>
<evidence type="ECO:0000256" key="1">
    <source>
        <dbReference type="SAM" id="Phobius"/>
    </source>
</evidence>
<dbReference type="Pfam" id="PF07885">
    <property type="entry name" value="Ion_trans_2"/>
    <property type="match status" value="1"/>
</dbReference>
<feature type="domain" description="Potassium channel" evidence="2">
    <location>
        <begin position="68"/>
        <end position="137"/>
    </location>
</feature>
<protein>
    <submittedName>
        <fullName evidence="3">Ion channel</fullName>
    </submittedName>
</protein>
<dbReference type="EMBL" id="SNYV01000020">
    <property type="protein sequence ID" value="TDQ72289.1"/>
    <property type="molecule type" value="Genomic_DNA"/>
</dbReference>
<evidence type="ECO:0000259" key="2">
    <source>
        <dbReference type="Pfam" id="PF07885"/>
    </source>
</evidence>
<proteinExistence type="predicted"/>
<sequence length="172" mass="19722">MLTAILTGLMIITINVIVQAFSTIYFFRIFIPQYQRKAERTKTIYPSLWMLVYLVSFLTLLHASQCTLWAATYYFDPSISDLDSFEQAIYFSLITFTTIGYGDVTIDSEWRILAGLEGINGIMLIGWSTAMVFAFLQVLFRQNWDTLGLGLKEGHKLSPQKETDNDKKTEDD</sequence>
<dbReference type="Gene3D" id="1.10.287.70">
    <property type="match status" value="1"/>
</dbReference>
<dbReference type="InterPro" id="IPR013099">
    <property type="entry name" value="K_chnl_dom"/>
</dbReference>